<dbReference type="InterPro" id="IPR043129">
    <property type="entry name" value="ATPase_NBD"/>
</dbReference>
<dbReference type="Proteomes" id="UP001429745">
    <property type="component" value="Unassembled WGS sequence"/>
</dbReference>
<name>A0ABX1KDV5_9MICO</name>
<dbReference type="InterPro" id="IPR036388">
    <property type="entry name" value="WH-like_DNA-bd_sf"/>
</dbReference>
<dbReference type="Gene3D" id="3.30.420.40">
    <property type="match status" value="2"/>
</dbReference>
<dbReference type="InterPro" id="IPR036390">
    <property type="entry name" value="WH_DNA-bd_sf"/>
</dbReference>
<accession>A0ABX1KDV5</accession>
<proteinExistence type="inferred from homology"/>
<organism evidence="2 3">
    <name type="scientific">Microbacterium salsuginis</name>
    <dbReference type="NCBI Taxonomy" id="2722803"/>
    <lineage>
        <taxon>Bacteria</taxon>
        <taxon>Bacillati</taxon>
        <taxon>Actinomycetota</taxon>
        <taxon>Actinomycetes</taxon>
        <taxon>Micrococcales</taxon>
        <taxon>Microbacteriaceae</taxon>
        <taxon>Microbacterium</taxon>
    </lineage>
</organism>
<comment type="caution">
    <text evidence="2">The sequence shown here is derived from an EMBL/GenBank/DDBJ whole genome shotgun (WGS) entry which is preliminary data.</text>
</comment>
<dbReference type="SUPFAM" id="SSF53067">
    <property type="entry name" value="Actin-like ATPase domain"/>
    <property type="match status" value="1"/>
</dbReference>
<comment type="similarity">
    <text evidence="1">Belongs to the ROK (NagC/XylR) family.</text>
</comment>
<dbReference type="Gene3D" id="1.10.10.10">
    <property type="entry name" value="Winged helix-like DNA-binding domain superfamily/Winged helix DNA-binding domain"/>
    <property type="match status" value="1"/>
</dbReference>
<dbReference type="PANTHER" id="PTHR18964:SF149">
    <property type="entry name" value="BIFUNCTIONAL UDP-N-ACETYLGLUCOSAMINE 2-EPIMERASE_N-ACETYLMANNOSAMINE KINASE"/>
    <property type="match status" value="1"/>
</dbReference>
<dbReference type="InterPro" id="IPR000600">
    <property type="entry name" value="ROK"/>
</dbReference>
<reference evidence="2 3" key="1">
    <citation type="submission" date="2020-04" db="EMBL/GenBank/DDBJ databases">
        <title>CFH 90308 Microbacterium sp.</title>
        <authorList>
            <person name="Nie G."/>
            <person name="Ming H."/>
            <person name="Xia T."/>
        </authorList>
    </citation>
    <scope>NUCLEOTIDE SEQUENCE [LARGE SCALE GENOMIC DNA]</scope>
    <source>
        <strain evidence="2 3">CFH 90308</strain>
    </source>
</reference>
<evidence type="ECO:0000313" key="2">
    <source>
        <dbReference type="EMBL" id="NLP84498.1"/>
    </source>
</evidence>
<dbReference type="Pfam" id="PF00480">
    <property type="entry name" value="ROK"/>
    <property type="match status" value="1"/>
</dbReference>
<protein>
    <submittedName>
        <fullName evidence="2">ROK family transcriptional regulator</fullName>
    </submittedName>
</protein>
<dbReference type="EMBL" id="JABACI010000003">
    <property type="protein sequence ID" value="NLP84498.1"/>
    <property type="molecule type" value="Genomic_DNA"/>
</dbReference>
<dbReference type="PANTHER" id="PTHR18964">
    <property type="entry name" value="ROK (REPRESSOR, ORF, KINASE) FAMILY"/>
    <property type="match status" value="1"/>
</dbReference>
<gene>
    <name evidence="2" type="ORF">HF576_11615</name>
</gene>
<sequence length="416" mass="43453">MWTRQEYDGIRFEVKANKYRFGNGPAPTVRIVSDPTPAEGVRQRNLARLLRLVHLEGPLSRAALTESTGLNRSTIADLVAELAREGLVVERAPDPSRRVGRPSPVVAADPRVVAVAANPEVDALTISAVGLDRGIRLRERIEVDHLLTPDETAQLIADRIALWRDGALAGSRVVAVGVAVPGLVRAADGLVRNAPHLRWTEAPVRDLVADATGLPTAVDNDATLGALAEHLFGAARGIDHVVYLNGGASGIGGGLIVHGMPVAGAGGYAGEFGQNRPGIASDADRRADHGVLEDEVSRTRLLAAVGLPSADEPTLARAVAQAGAAAADEVARQRRILSTALSNAVNVLNPSVVVLGGFLATIAEVDIPGLTALVREQAMAANGDDLEIRVASLAEDRLLIGAAEAAFAELLRDPTS</sequence>
<dbReference type="SUPFAM" id="SSF46785">
    <property type="entry name" value="Winged helix' DNA-binding domain"/>
    <property type="match status" value="1"/>
</dbReference>
<evidence type="ECO:0000313" key="3">
    <source>
        <dbReference type="Proteomes" id="UP001429745"/>
    </source>
</evidence>
<keyword evidence="3" id="KW-1185">Reference proteome</keyword>
<evidence type="ECO:0000256" key="1">
    <source>
        <dbReference type="ARBA" id="ARBA00006479"/>
    </source>
</evidence>